<proteinExistence type="predicted"/>
<dbReference type="AlphaFoldDB" id="A0A1G8ZWA1"/>
<evidence type="ECO:0000313" key="3">
    <source>
        <dbReference type="Proteomes" id="UP000198629"/>
    </source>
</evidence>
<evidence type="ECO:0000313" key="2">
    <source>
        <dbReference type="EMBL" id="SDK19396.1"/>
    </source>
</evidence>
<feature type="domain" description="CinA C-terminal" evidence="1">
    <location>
        <begin position="6"/>
        <end position="162"/>
    </location>
</feature>
<keyword evidence="3" id="KW-1185">Reference proteome</keyword>
<dbReference type="STRING" id="492660.SAMN05192566_0559"/>
<dbReference type="SUPFAM" id="SSF142433">
    <property type="entry name" value="CinA-like"/>
    <property type="match status" value="1"/>
</dbReference>
<dbReference type="OrthoDB" id="9801454at2"/>
<dbReference type="RefSeq" id="WP_091470418.1">
    <property type="nucleotide sequence ID" value="NZ_FNFX01000001.1"/>
</dbReference>
<dbReference type="EMBL" id="FNFX01000001">
    <property type="protein sequence ID" value="SDK19396.1"/>
    <property type="molecule type" value="Genomic_DNA"/>
</dbReference>
<reference evidence="3" key="1">
    <citation type="submission" date="2016-10" db="EMBL/GenBank/DDBJ databases">
        <authorList>
            <person name="Varghese N."/>
            <person name="Submissions S."/>
        </authorList>
    </citation>
    <scope>NUCLEOTIDE SEQUENCE [LARGE SCALE GENOMIC DNA]</scope>
    <source>
        <strain evidence="3">CBMB127</strain>
    </source>
</reference>
<gene>
    <name evidence="2" type="ORF">SAMN05192566_0559</name>
</gene>
<dbReference type="Proteomes" id="UP000198629">
    <property type="component" value="Unassembled WGS sequence"/>
</dbReference>
<name>A0A1G8ZWA1_9PROT</name>
<dbReference type="Gene3D" id="3.90.950.20">
    <property type="entry name" value="CinA-like"/>
    <property type="match status" value="1"/>
</dbReference>
<dbReference type="InterPro" id="IPR036653">
    <property type="entry name" value="CinA-like_C"/>
</dbReference>
<sequence>MQTLEQLSVALGLALQARDWQLALAESCTGGMVSQAVTAIAGSSAWFDRGFVTYSNAAKEAMLGVPATLITEHGAVSEPVAQAMAAGALQHSLAQLSGAITGIAGPGGGSLQKPVGMVCFAWAARERADEPMQVLVKTQYFAGNRADIREQAASYLLAGLLKLANTPG</sequence>
<protein>
    <submittedName>
        <fullName evidence="2">Nicotinamide-nucleotide amidase</fullName>
    </submittedName>
</protein>
<organism evidence="2 3">
    <name type="scientific">Methylophilus rhizosphaerae</name>
    <dbReference type="NCBI Taxonomy" id="492660"/>
    <lineage>
        <taxon>Bacteria</taxon>
        <taxon>Pseudomonadati</taxon>
        <taxon>Pseudomonadota</taxon>
        <taxon>Betaproteobacteria</taxon>
        <taxon>Nitrosomonadales</taxon>
        <taxon>Methylophilaceae</taxon>
        <taxon>Methylophilus</taxon>
    </lineage>
</organism>
<dbReference type="InterPro" id="IPR008136">
    <property type="entry name" value="CinA_C"/>
</dbReference>
<evidence type="ECO:0000259" key="1">
    <source>
        <dbReference type="Pfam" id="PF02464"/>
    </source>
</evidence>
<dbReference type="NCBIfam" id="TIGR00199">
    <property type="entry name" value="PncC_domain"/>
    <property type="match status" value="1"/>
</dbReference>
<accession>A0A1G8ZWA1</accession>
<dbReference type="Pfam" id="PF02464">
    <property type="entry name" value="CinA"/>
    <property type="match status" value="1"/>
</dbReference>